<evidence type="ECO:0000313" key="1">
    <source>
        <dbReference type="EMBL" id="MUI15307.1"/>
    </source>
</evidence>
<dbReference type="InterPro" id="IPR009883">
    <property type="entry name" value="YgfX"/>
</dbReference>
<comment type="caution">
    <text evidence="1">The sequence shown here is derived from an EMBL/GenBank/DDBJ whole genome shotgun (WGS) entry which is preliminary data.</text>
</comment>
<name>A0A6I3XFT5_9BURK</name>
<dbReference type="AlphaFoldDB" id="A0A6I3XFT5"/>
<protein>
    <recommendedName>
        <fullName evidence="3">Toxin CptA</fullName>
    </recommendedName>
</protein>
<evidence type="ECO:0000313" key="2">
    <source>
        <dbReference type="Proteomes" id="UP000431684"/>
    </source>
</evidence>
<dbReference type="RefSeq" id="WP_155711015.1">
    <property type="nucleotide sequence ID" value="NZ_BMWU01000004.1"/>
</dbReference>
<gene>
    <name evidence="1" type="ORF">GJV26_23000</name>
</gene>
<dbReference type="Pfam" id="PF07254">
    <property type="entry name" value="Cpta_toxin"/>
    <property type="match status" value="1"/>
</dbReference>
<reference evidence="1 2" key="1">
    <citation type="submission" date="2019-11" db="EMBL/GenBank/DDBJ databases">
        <title>Draft Genome Sequences of Six Type Strains of the Genus Massilia.</title>
        <authorList>
            <person name="Miess H."/>
            <person name="Frediansyah A."/>
            <person name="Goeker M."/>
            <person name="Gross H."/>
        </authorList>
    </citation>
    <scope>NUCLEOTIDE SEQUENCE [LARGE SCALE GENOMIC DNA]</scope>
    <source>
        <strain evidence="1 2">DSM 17513</strain>
    </source>
</reference>
<dbReference type="OrthoDB" id="8780288at2"/>
<proteinExistence type="predicted"/>
<organism evidence="1 2">
    <name type="scientific">Pseudoduganella dura</name>
    <dbReference type="NCBI Taxonomy" id="321982"/>
    <lineage>
        <taxon>Bacteria</taxon>
        <taxon>Pseudomonadati</taxon>
        <taxon>Pseudomonadota</taxon>
        <taxon>Betaproteobacteria</taxon>
        <taxon>Burkholderiales</taxon>
        <taxon>Oxalobacteraceae</taxon>
        <taxon>Telluria group</taxon>
        <taxon>Pseudoduganella</taxon>
    </lineage>
</organism>
<keyword evidence="2" id="KW-1185">Reference proteome</keyword>
<accession>A0A6I3XFT5</accession>
<dbReference type="Proteomes" id="UP000431684">
    <property type="component" value="Unassembled WGS sequence"/>
</dbReference>
<evidence type="ECO:0008006" key="3">
    <source>
        <dbReference type="Google" id="ProtNLM"/>
    </source>
</evidence>
<sequence length="150" mass="15846">MSIAVSAVIRPSPSLRVAQAALCAAVLACGAWSGPGVAGALLLAAGMAGVFCQRRLVKLARIDISAVGQIRLTVYQQRETRHAGRGQRVRLMPGSTLWPGLLLLRLESEAGRCHWLVVLPDSAAPEVRRRLALAARAGGGNEPKINPENP</sequence>
<dbReference type="EMBL" id="WNWM01000002">
    <property type="protein sequence ID" value="MUI15307.1"/>
    <property type="molecule type" value="Genomic_DNA"/>
</dbReference>